<evidence type="ECO:0000256" key="1">
    <source>
        <dbReference type="SAM" id="MobiDB-lite"/>
    </source>
</evidence>
<dbReference type="Proteomes" id="UP000054279">
    <property type="component" value="Unassembled WGS sequence"/>
</dbReference>
<accession>A0A0C9UCB7</accession>
<dbReference type="EMBL" id="KN837802">
    <property type="protein sequence ID" value="KIJ23106.1"/>
    <property type="molecule type" value="Genomic_DNA"/>
</dbReference>
<feature type="non-terminal residue" evidence="2">
    <location>
        <position position="266"/>
    </location>
</feature>
<feature type="region of interest" description="Disordered" evidence="1">
    <location>
        <begin position="40"/>
        <end position="89"/>
    </location>
</feature>
<feature type="region of interest" description="Disordered" evidence="1">
    <location>
        <begin position="184"/>
        <end position="266"/>
    </location>
</feature>
<name>A0A0C9UCB7_SPHS4</name>
<proteinExistence type="predicted"/>
<organism evidence="2 3">
    <name type="scientific">Sphaerobolus stellatus (strain SS14)</name>
    <dbReference type="NCBI Taxonomy" id="990650"/>
    <lineage>
        <taxon>Eukaryota</taxon>
        <taxon>Fungi</taxon>
        <taxon>Dikarya</taxon>
        <taxon>Basidiomycota</taxon>
        <taxon>Agaricomycotina</taxon>
        <taxon>Agaricomycetes</taxon>
        <taxon>Phallomycetidae</taxon>
        <taxon>Geastrales</taxon>
        <taxon>Sphaerobolaceae</taxon>
        <taxon>Sphaerobolus</taxon>
    </lineage>
</organism>
<sequence>MYVRQCNVNIPAISTVSSMQVSDSNAMASVRLVNESDYRLPTKIMPPSDDESSINASDSDEYLSFDEDSDDEEEDAPELTEEARLAEKRARDLERQRVLEAAGLVVTPDQSAAAPTRKKSVRIRRPAPPAPDRTHQRKPQVDRELPSVPSEENQAPGSPLHIDDAFERYQKYKQTVGNRLSIASSAESTGLSGNEAAVSPGHKKVSSKDESRGHGYSSILGFLGRRTPGTAETEKKPNLNGVVISGPILQRPSSESNRESGNGFGS</sequence>
<reference evidence="2 3" key="1">
    <citation type="submission" date="2014-06" db="EMBL/GenBank/DDBJ databases">
        <title>Evolutionary Origins and Diversification of the Mycorrhizal Mutualists.</title>
        <authorList>
            <consortium name="DOE Joint Genome Institute"/>
            <consortium name="Mycorrhizal Genomics Consortium"/>
            <person name="Kohler A."/>
            <person name="Kuo A."/>
            <person name="Nagy L.G."/>
            <person name="Floudas D."/>
            <person name="Copeland A."/>
            <person name="Barry K.W."/>
            <person name="Cichocki N."/>
            <person name="Veneault-Fourrey C."/>
            <person name="LaButti K."/>
            <person name="Lindquist E.A."/>
            <person name="Lipzen A."/>
            <person name="Lundell T."/>
            <person name="Morin E."/>
            <person name="Murat C."/>
            <person name="Riley R."/>
            <person name="Ohm R."/>
            <person name="Sun H."/>
            <person name="Tunlid A."/>
            <person name="Henrissat B."/>
            <person name="Grigoriev I.V."/>
            <person name="Hibbett D.S."/>
            <person name="Martin F."/>
        </authorList>
    </citation>
    <scope>NUCLEOTIDE SEQUENCE [LARGE SCALE GENOMIC DNA]</scope>
    <source>
        <strain evidence="2 3">SS14</strain>
    </source>
</reference>
<evidence type="ECO:0000313" key="3">
    <source>
        <dbReference type="Proteomes" id="UP000054279"/>
    </source>
</evidence>
<keyword evidence="3" id="KW-1185">Reference proteome</keyword>
<dbReference type="AlphaFoldDB" id="A0A0C9UCB7"/>
<protein>
    <submittedName>
        <fullName evidence="2">Uncharacterized protein</fullName>
    </submittedName>
</protein>
<evidence type="ECO:0000313" key="2">
    <source>
        <dbReference type="EMBL" id="KIJ23106.1"/>
    </source>
</evidence>
<feature type="compositionally biased region" description="Basic residues" evidence="1">
    <location>
        <begin position="116"/>
        <end position="125"/>
    </location>
</feature>
<feature type="region of interest" description="Disordered" evidence="1">
    <location>
        <begin position="108"/>
        <end position="161"/>
    </location>
</feature>
<dbReference type="HOGENOM" id="CLU_1047916_0_0_1"/>
<gene>
    <name evidence="2" type="ORF">M422DRAFT_276387</name>
</gene>
<dbReference type="OrthoDB" id="1716625at2759"/>
<feature type="compositionally biased region" description="Acidic residues" evidence="1">
    <location>
        <begin position="48"/>
        <end position="80"/>
    </location>
</feature>